<dbReference type="Gene3D" id="2.30.39.10">
    <property type="entry name" value="Alpha-1-antitrypsin, domain 1"/>
    <property type="match status" value="1"/>
</dbReference>
<gene>
    <name evidence="6" type="primary">Serpina6</name>
</gene>
<sequence length="401" mass="44929">MPLALYACLLWLSASGLVSTQNSMDRSAMSSHRGLAPTNVDFAFNLYRHLSASDPHKNIIISPVSISMALAMMSLVAVDSKKTQFFQDMGFNTTKISEEEIYQGFKNLSQLLSHTDSSLKMNMGNTVFLDQSLNMRDSFLADIKHYHESEVLTTNFKGWAEAREHINSHVANKTQGKITHVFSDQDSPAALILVNYNLVKGMWDLPISPENTRDEDFHVSATSTVRVPMMFQSGVVGYLHDPEIPCQLVQMKYLKNGTTFLILPDKGQMDNVIAALNRDTIERWDNLLTNRQVNLYIPRVSMSATYNLEDVLADMGFTGLFTQQPDFSGATQDSPQKASKIVHKAVLQLDETDELPVAITKAPQQQTSDPLTLTFNEPFIIMMFDSFTWSNLLLGKIMNPA</sequence>
<dbReference type="PANTHER" id="PTHR11461">
    <property type="entry name" value="SERINE PROTEASE INHIBITOR, SERPIN"/>
    <property type="match status" value="1"/>
</dbReference>
<name>A0A9J7H0W5_CRIGR</name>
<dbReference type="InterPro" id="IPR036186">
    <property type="entry name" value="Serpin_sf"/>
</dbReference>
<dbReference type="InterPro" id="IPR042178">
    <property type="entry name" value="Serpin_sf_1"/>
</dbReference>
<accession>A0A9J7H0W5</accession>
<dbReference type="FunFam" id="3.30.497.10:FF:000001">
    <property type="entry name" value="Serine protease inhibitor"/>
    <property type="match status" value="1"/>
</dbReference>
<evidence type="ECO:0000313" key="5">
    <source>
        <dbReference type="Proteomes" id="UP001108280"/>
    </source>
</evidence>
<dbReference type="GO" id="GO:0005615">
    <property type="term" value="C:extracellular space"/>
    <property type="evidence" value="ECO:0007669"/>
    <property type="project" value="InterPro"/>
</dbReference>
<dbReference type="AlphaFoldDB" id="A0A9J7H0W5"/>
<dbReference type="RefSeq" id="XP_035301126.1">
    <property type="nucleotide sequence ID" value="XM_035445235.1"/>
</dbReference>
<reference evidence="5" key="1">
    <citation type="journal article" date="2018" name="Biotechnol. Bioeng.">
        <title>A reference genome of the Chinese hamster based on a hybrid assembly strategy.</title>
        <authorList>
            <person name="Rupp O."/>
            <person name="MacDonald M.L."/>
            <person name="Li S."/>
            <person name="Dhiman H."/>
            <person name="Polson S."/>
            <person name="Griep S."/>
            <person name="Heffner K."/>
            <person name="Hernandez I."/>
            <person name="Brinkrolf K."/>
            <person name="Jadhav V."/>
            <person name="Samoudi M."/>
            <person name="Hao H."/>
            <person name="Kingham B."/>
            <person name="Goesmann A."/>
            <person name="Betenbaugh M.J."/>
            <person name="Lewis N.E."/>
            <person name="Borth N."/>
            <person name="Lee K.H."/>
        </authorList>
    </citation>
    <scope>NUCLEOTIDE SEQUENCE [LARGE SCALE GENOMIC DNA]</scope>
    <source>
        <strain evidence="5">17A/GY</strain>
    </source>
</reference>
<dbReference type="CTD" id="866"/>
<dbReference type="InterPro" id="IPR000215">
    <property type="entry name" value="Serpin_fam"/>
</dbReference>
<protein>
    <submittedName>
        <fullName evidence="6">Corticosteroid-binding globulin isoform X2</fullName>
    </submittedName>
</protein>
<organism evidence="5 6">
    <name type="scientific">Cricetulus griseus</name>
    <name type="common">Chinese hamster</name>
    <name type="synonym">Cricetulus barabensis griseus</name>
    <dbReference type="NCBI Taxonomy" id="10029"/>
    <lineage>
        <taxon>Eukaryota</taxon>
        <taxon>Metazoa</taxon>
        <taxon>Chordata</taxon>
        <taxon>Craniata</taxon>
        <taxon>Vertebrata</taxon>
        <taxon>Euteleostomi</taxon>
        <taxon>Mammalia</taxon>
        <taxon>Eutheria</taxon>
        <taxon>Euarchontoglires</taxon>
        <taxon>Glires</taxon>
        <taxon>Rodentia</taxon>
        <taxon>Myomorpha</taxon>
        <taxon>Muroidea</taxon>
        <taxon>Cricetidae</taxon>
        <taxon>Cricetinae</taxon>
        <taxon>Cricetulus</taxon>
    </lineage>
</organism>
<feature type="chain" id="PRO_5039946443" evidence="3">
    <location>
        <begin position="21"/>
        <end position="401"/>
    </location>
</feature>
<evidence type="ECO:0000259" key="4">
    <source>
        <dbReference type="SMART" id="SM00093"/>
    </source>
</evidence>
<feature type="domain" description="Serpin" evidence="4">
    <location>
        <begin position="44"/>
        <end position="400"/>
    </location>
</feature>
<keyword evidence="5" id="KW-1185">Reference proteome</keyword>
<dbReference type="SUPFAM" id="SSF56574">
    <property type="entry name" value="Serpins"/>
    <property type="match status" value="1"/>
</dbReference>
<dbReference type="SMART" id="SM00093">
    <property type="entry name" value="SERPIN"/>
    <property type="match status" value="1"/>
</dbReference>
<feature type="signal peptide" evidence="3">
    <location>
        <begin position="1"/>
        <end position="20"/>
    </location>
</feature>
<comment type="similarity">
    <text evidence="1 2">Belongs to the serpin family.</text>
</comment>
<dbReference type="GO" id="GO:0004867">
    <property type="term" value="F:serine-type endopeptidase inhibitor activity"/>
    <property type="evidence" value="ECO:0007669"/>
    <property type="project" value="InterPro"/>
</dbReference>
<proteinExistence type="inferred from homology"/>
<keyword evidence="3" id="KW-0732">Signal</keyword>
<dbReference type="Gene3D" id="3.30.497.10">
    <property type="entry name" value="Antithrombin, subunit I, domain 2"/>
    <property type="match status" value="1"/>
</dbReference>
<dbReference type="PANTHER" id="PTHR11461:SF34">
    <property type="entry name" value="CORTICOSTEROID-BINDING GLOBULIN"/>
    <property type="match status" value="1"/>
</dbReference>
<evidence type="ECO:0000256" key="1">
    <source>
        <dbReference type="ARBA" id="ARBA00009500"/>
    </source>
</evidence>
<evidence type="ECO:0000256" key="2">
    <source>
        <dbReference type="RuleBase" id="RU000411"/>
    </source>
</evidence>
<dbReference type="Proteomes" id="UP001108280">
    <property type="component" value="Chromosome 5"/>
</dbReference>
<dbReference type="GeneID" id="100766333"/>
<dbReference type="FunFam" id="2.30.39.10:FF:000002">
    <property type="entry name" value="Serpin family D member 1"/>
    <property type="match status" value="1"/>
</dbReference>
<dbReference type="CDD" id="cd19554">
    <property type="entry name" value="serpinA6_CBG"/>
    <property type="match status" value="1"/>
</dbReference>
<dbReference type="RefSeq" id="XP_035316307.1">
    <property type="nucleotide sequence ID" value="XM_035460416.1"/>
</dbReference>
<dbReference type="InterPro" id="IPR042185">
    <property type="entry name" value="Serpin_sf_2"/>
</dbReference>
<evidence type="ECO:0000313" key="6">
    <source>
        <dbReference type="RefSeq" id="XP_035301126.1"/>
    </source>
</evidence>
<reference evidence="5" key="2">
    <citation type="journal article" date="2020" name="Biotechnol. Bioeng.">
        <title>Chromosome-scale scaffolds for the Chinese hamster reference genome assembly to facilitate the study of the CHO epigenome.</title>
        <authorList>
            <person name="Hilliard W."/>
            <person name="MacDonald M."/>
            <person name="Lee K.H."/>
        </authorList>
    </citation>
    <scope>NUCLEOTIDE SEQUENCE [LARGE SCALE GENOMIC DNA]</scope>
    <source>
        <strain evidence="5">17A/GY</strain>
    </source>
</reference>
<evidence type="ECO:0000256" key="3">
    <source>
        <dbReference type="SAM" id="SignalP"/>
    </source>
</evidence>
<reference evidence="6" key="3">
    <citation type="submission" date="2025-08" db="UniProtKB">
        <authorList>
            <consortium name="RefSeq"/>
        </authorList>
    </citation>
    <scope>IDENTIFICATION</scope>
    <source>
        <strain evidence="6">17A/GY</strain>
        <tissue evidence="6">Liver</tissue>
    </source>
</reference>
<dbReference type="InterPro" id="IPR023796">
    <property type="entry name" value="Serpin_dom"/>
</dbReference>
<dbReference type="Pfam" id="PF00079">
    <property type="entry name" value="Serpin"/>
    <property type="match status" value="1"/>
</dbReference>